<dbReference type="InterPro" id="IPR042272">
    <property type="entry name" value="ATP12_ATP_synth-F1-assembly_N"/>
</dbReference>
<protein>
    <recommendedName>
        <fullName evidence="9">ATP12-domain-containing protein</fullName>
    </recommendedName>
</protein>
<dbReference type="SUPFAM" id="SSF160909">
    <property type="entry name" value="ATP12-like"/>
    <property type="match status" value="1"/>
</dbReference>
<evidence type="ECO:0000256" key="2">
    <source>
        <dbReference type="ARBA" id="ARBA00008231"/>
    </source>
</evidence>
<organism evidence="7 8">
    <name type="scientific">Piptocephalis cylindrospora</name>
    <dbReference type="NCBI Taxonomy" id="1907219"/>
    <lineage>
        <taxon>Eukaryota</taxon>
        <taxon>Fungi</taxon>
        <taxon>Fungi incertae sedis</taxon>
        <taxon>Zoopagomycota</taxon>
        <taxon>Zoopagomycotina</taxon>
        <taxon>Zoopagomycetes</taxon>
        <taxon>Zoopagales</taxon>
        <taxon>Piptocephalidaceae</taxon>
        <taxon>Piptocephalis</taxon>
    </lineage>
</organism>
<proteinExistence type="inferred from homology"/>
<evidence type="ECO:0000256" key="4">
    <source>
        <dbReference type="ARBA" id="ARBA00023128"/>
    </source>
</evidence>
<dbReference type="Gene3D" id="3.30.2180.10">
    <property type="entry name" value="ATP12-like"/>
    <property type="match status" value="1"/>
</dbReference>
<comment type="similarity">
    <text evidence="2">Belongs to the ATP12 family.</text>
</comment>
<dbReference type="EMBL" id="KZ987826">
    <property type="protein sequence ID" value="RKP14503.1"/>
    <property type="molecule type" value="Genomic_DNA"/>
</dbReference>
<dbReference type="InterPro" id="IPR011419">
    <property type="entry name" value="ATP12_ATP_synth-F1-assembly"/>
</dbReference>
<keyword evidence="8" id="KW-1185">Reference proteome</keyword>
<comment type="subcellular location">
    <subcellularLocation>
        <location evidence="1">Mitochondrion</location>
    </subcellularLocation>
</comment>
<gene>
    <name evidence="7" type="ORF">BJ684DRAFT_19095</name>
</gene>
<dbReference type="InterPro" id="IPR023335">
    <property type="entry name" value="ATP12_ortho_dom_sf"/>
</dbReference>
<keyword evidence="3" id="KW-0809">Transit peptide</keyword>
<name>A0A4P9Y6B3_9FUNG</name>
<dbReference type="Proteomes" id="UP000267251">
    <property type="component" value="Unassembled WGS sequence"/>
</dbReference>
<evidence type="ECO:0000256" key="6">
    <source>
        <dbReference type="SAM" id="MobiDB-lite"/>
    </source>
</evidence>
<evidence type="ECO:0000313" key="7">
    <source>
        <dbReference type="EMBL" id="RKP14503.1"/>
    </source>
</evidence>
<dbReference type="PANTHER" id="PTHR21013:SF10">
    <property type="entry name" value="ATP SYNTHASE MITOCHONDRIAL F1 COMPLEX ASSEMBLY FACTOR 2"/>
    <property type="match status" value="1"/>
</dbReference>
<dbReference type="Pfam" id="PF07542">
    <property type="entry name" value="ATP12"/>
    <property type="match status" value="1"/>
</dbReference>
<evidence type="ECO:0000256" key="3">
    <source>
        <dbReference type="ARBA" id="ARBA00022946"/>
    </source>
</evidence>
<dbReference type="GO" id="GO:0033615">
    <property type="term" value="P:mitochondrial proton-transporting ATP synthase complex assembly"/>
    <property type="evidence" value="ECO:0007669"/>
    <property type="project" value="TreeGrafter"/>
</dbReference>
<sequence length="265" mass="29477">MSTAASVSSTPPVVSPQEKTGPPPVPTIKRFWKHATVKQVDDTWHVMLDSRPLKTPKGKPCILERPYRLGAHLVAGEWEGGKIIRQHSLPLTSIVCRSLDMEAPERKEVTEQLLAFLDTDSVLHFQEYPEHMVRLQEEHFTPLLQWMEATYGVSLVRGGSILGSRQTPETRELIRQVLLGSGKDKGLSALEFSAVERITRLSKSLTLGLATVQGSLSSKAGVEASLVEQTVQLVNWQEIEEGHTMERANLRHHLGGVRSLLVQND</sequence>
<keyword evidence="5" id="KW-0143">Chaperone</keyword>
<feature type="region of interest" description="Disordered" evidence="6">
    <location>
        <begin position="1"/>
        <end position="26"/>
    </location>
</feature>
<dbReference type="GO" id="GO:0005739">
    <property type="term" value="C:mitochondrion"/>
    <property type="evidence" value="ECO:0007669"/>
    <property type="project" value="UniProtKB-SubCell"/>
</dbReference>
<keyword evidence="4" id="KW-0496">Mitochondrion</keyword>
<dbReference type="Gene3D" id="1.10.3580.10">
    <property type="entry name" value="ATP12 ATPase"/>
    <property type="match status" value="1"/>
</dbReference>
<reference evidence="8" key="1">
    <citation type="journal article" date="2018" name="Nat. Microbiol.">
        <title>Leveraging single-cell genomics to expand the fungal tree of life.</title>
        <authorList>
            <person name="Ahrendt S.R."/>
            <person name="Quandt C.A."/>
            <person name="Ciobanu D."/>
            <person name="Clum A."/>
            <person name="Salamov A."/>
            <person name="Andreopoulos B."/>
            <person name="Cheng J.F."/>
            <person name="Woyke T."/>
            <person name="Pelin A."/>
            <person name="Henrissat B."/>
            <person name="Reynolds N.K."/>
            <person name="Benny G.L."/>
            <person name="Smith M.E."/>
            <person name="James T.Y."/>
            <person name="Grigoriev I.V."/>
        </authorList>
    </citation>
    <scope>NUCLEOTIDE SEQUENCE [LARGE SCALE GENOMIC DNA]</scope>
</reference>
<evidence type="ECO:0000256" key="1">
    <source>
        <dbReference type="ARBA" id="ARBA00004173"/>
    </source>
</evidence>
<evidence type="ECO:0008006" key="9">
    <source>
        <dbReference type="Google" id="ProtNLM"/>
    </source>
</evidence>
<dbReference type="OrthoDB" id="5673at2759"/>
<evidence type="ECO:0000256" key="5">
    <source>
        <dbReference type="ARBA" id="ARBA00023186"/>
    </source>
</evidence>
<feature type="compositionally biased region" description="Low complexity" evidence="6">
    <location>
        <begin position="1"/>
        <end position="16"/>
    </location>
</feature>
<accession>A0A4P9Y6B3</accession>
<evidence type="ECO:0000313" key="8">
    <source>
        <dbReference type="Proteomes" id="UP000267251"/>
    </source>
</evidence>
<dbReference type="PANTHER" id="PTHR21013">
    <property type="entry name" value="ATP SYNTHASE MITOCHONDRIAL F1 COMPLEX ASSEMBLY FACTOR 2/ATP12 PROTEIN, MITOCHONDRIAL PRECURSOR"/>
    <property type="match status" value="1"/>
</dbReference>
<dbReference type="AlphaFoldDB" id="A0A4P9Y6B3"/>